<reference evidence="3" key="1">
    <citation type="submission" date="2021-04" db="EMBL/GenBank/DDBJ databases">
        <authorList>
            <person name="Chebbi M.A.C M."/>
        </authorList>
    </citation>
    <scope>NUCLEOTIDE SEQUENCE</scope>
</reference>
<gene>
    <name evidence="3" type="ORF">HICCMSTLAB_LOCUS3649</name>
</gene>
<dbReference type="FunFam" id="2.130.10.10:FF:000492">
    <property type="entry name" value="LEC14B homolog isoform X2"/>
    <property type="match status" value="1"/>
</dbReference>
<dbReference type="OrthoDB" id="63070at2759"/>
<feature type="compositionally biased region" description="Polar residues" evidence="2">
    <location>
        <begin position="482"/>
        <end position="493"/>
    </location>
</feature>
<sequence>MMDLTSRPHMSILRTLQLLIQRGGWDRTGIDDIQRDEASATSSNTLPKIAATPLSTTTLENNEINLSTKRASGFIDPEVERVNNKSVTCMIQKREIGPTFNPGQKCRINNHFLPNRMIPVAKYKSRAFCGSYSSDGKLLVTASQDNLLRIYNTQDGKFHEYKKIFAQNVSWSILDTAFSPDGNYIAYSSWSDALYLCSIYGDSTIQEALPLAPSDLGRFCVFSLVFSCDGKEILGAANDGCLYCYDRECHQPAIKIKGHTDDVNAVAFADNTSQILYSGGDDGLCKVWDRRTLNEANPHPVGVLAGHMDGITFIDPRGDGRYLLTNSKDQSIKLWDVRAFSSKEAEVNTRKAVANQDWDYRWHTHVPKQLYTSTSLLEGDTSIMTYRGHMVVQTLIRCHFSPAATTGQRYIYTGCGHGRIVIYDLLTGNIVRTLEGHEGCVRDVSWHPYHQEIISASWDGVIGCWRYSSQDSCPGTADSEWSDSCDQNWRSPD</sequence>
<name>A0A8J2H836_COTCN</name>
<feature type="repeat" description="WD" evidence="1">
    <location>
        <begin position="304"/>
        <end position="345"/>
    </location>
</feature>
<feature type="repeat" description="WD" evidence="1">
    <location>
        <begin position="256"/>
        <end position="298"/>
    </location>
</feature>
<dbReference type="Gene3D" id="2.130.10.10">
    <property type="entry name" value="YVTN repeat-like/Quinoprotein amine dehydrogenase"/>
    <property type="match status" value="2"/>
</dbReference>
<dbReference type="Pfam" id="PF00400">
    <property type="entry name" value="WD40"/>
    <property type="match status" value="4"/>
</dbReference>
<dbReference type="SUPFAM" id="SSF50978">
    <property type="entry name" value="WD40 repeat-like"/>
    <property type="match status" value="1"/>
</dbReference>
<dbReference type="SMART" id="SM00320">
    <property type="entry name" value="WD40"/>
    <property type="match status" value="7"/>
</dbReference>
<dbReference type="Proteomes" id="UP000786811">
    <property type="component" value="Unassembled WGS sequence"/>
</dbReference>
<dbReference type="PROSITE" id="PS50294">
    <property type="entry name" value="WD_REPEATS_REGION"/>
    <property type="match status" value="3"/>
</dbReference>
<dbReference type="GO" id="GO:0080008">
    <property type="term" value="C:Cul4-RING E3 ubiquitin ligase complex"/>
    <property type="evidence" value="ECO:0007669"/>
    <property type="project" value="TreeGrafter"/>
</dbReference>
<comment type="caution">
    <text evidence="3">The sequence shown here is derived from an EMBL/GenBank/DDBJ whole genome shotgun (WGS) entry which is preliminary data.</text>
</comment>
<evidence type="ECO:0000313" key="4">
    <source>
        <dbReference type="Proteomes" id="UP000786811"/>
    </source>
</evidence>
<dbReference type="InterPro" id="IPR051859">
    <property type="entry name" value="DCAF"/>
</dbReference>
<accession>A0A8J2H836</accession>
<evidence type="ECO:0000256" key="2">
    <source>
        <dbReference type="SAM" id="MobiDB-lite"/>
    </source>
</evidence>
<organism evidence="3 4">
    <name type="scientific">Cotesia congregata</name>
    <name type="common">Parasitoid wasp</name>
    <name type="synonym">Apanteles congregatus</name>
    <dbReference type="NCBI Taxonomy" id="51543"/>
    <lineage>
        <taxon>Eukaryota</taxon>
        <taxon>Metazoa</taxon>
        <taxon>Ecdysozoa</taxon>
        <taxon>Arthropoda</taxon>
        <taxon>Hexapoda</taxon>
        <taxon>Insecta</taxon>
        <taxon>Pterygota</taxon>
        <taxon>Neoptera</taxon>
        <taxon>Endopterygota</taxon>
        <taxon>Hymenoptera</taxon>
        <taxon>Apocrita</taxon>
        <taxon>Ichneumonoidea</taxon>
        <taxon>Braconidae</taxon>
        <taxon>Microgastrinae</taxon>
        <taxon>Cotesia</taxon>
    </lineage>
</organism>
<keyword evidence="1" id="KW-0853">WD repeat</keyword>
<dbReference type="EMBL" id="CAJNRD030001118">
    <property type="protein sequence ID" value="CAG5082775.1"/>
    <property type="molecule type" value="Genomic_DNA"/>
</dbReference>
<dbReference type="PANTHER" id="PTHR19847:SF7">
    <property type="entry name" value="DDB1- AND CUL4-ASSOCIATED FACTOR 11"/>
    <property type="match status" value="1"/>
</dbReference>
<dbReference type="InterPro" id="IPR011659">
    <property type="entry name" value="WD40"/>
</dbReference>
<evidence type="ECO:0000256" key="1">
    <source>
        <dbReference type="PROSITE-ProRule" id="PRU00221"/>
    </source>
</evidence>
<protein>
    <submittedName>
        <fullName evidence="3">Similar to Dcaf11: DDB1- and CUL4-associated factor 11 (Rattus norvegicus)</fullName>
    </submittedName>
</protein>
<dbReference type="Pfam" id="PF07676">
    <property type="entry name" value="PD40"/>
    <property type="match status" value="1"/>
</dbReference>
<dbReference type="InterPro" id="IPR015943">
    <property type="entry name" value="WD40/YVTN_repeat-like_dom_sf"/>
</dbReference>
<dbReference type="InterPro" id="IPR036322">
    <property type="entry name" value="WD40_repeat_dom_sf"/>
</dbReference>
<dbReference type="PROSITE" id="PS50082">
    <property type="entry name" value="WD_REPEATS_2"/>
    <property type="match status" value="3"/>
</dbReference>
<dbReference type="PANTHER" id="PTHR19847">
    <property type="entry name" value="DDB1- AND CUL4-ASSOCIATED FACTOR 11"/>
    <property type="match status" value="1"/>
</dbReference>
<keyword evidence="4" id="KW-1185">Reference proteome</keyword>
<dbReference type="AlphaFoldDB" id="A0A8J2H836"/>
<dbReference type="GO" id="GO:0043161">
    <property type="term" value="P:proteasome-mediated ubiquitin-dependent protein catabolic process"/>
    <property type="evidence" value="ECO:0007669"/>
    <property type="project" value="TreeGrafter"/>
</dbReference>
<proteinExistence type="predicted"/>
<evidence type="ECO:0000313" key="3">
    <source>
        <dbReference type="EMBL" id="CAG5082775.1"/>
    </source>
</evidence>
<dbReference type="InterPro" id="IPR001680">
    <property type="entry name" value="WD40_rpt"/>
</dbReference>
<feature type="region of interest" description="Disordered" evidence="2">
    <location>
        <begin position="473"/>
        <end position="493"/>
    </location>
</feature>
<feature type="repeat" description="WD" evidence="1">
    <location>
        <begin position="434"/>
        <end position="469"/>
    </location>
</feature>